<name>B5RT60_DEBHA</name>
<dbReference type="AlphaFoldDB" id="B5RT60"/>
<dbReference type="EMBL" id="CR382135">
    <property type="protein sequence ID" value="CAR65522.1"/>
    <property type="molecule type" value="Genomic_DNA"/>
</dbReference>
<dbReference type="Proteomes" id="UP000000599">
    <property type="component" value="Chromosome C"/>
</dbReference>
<sequence>MNSPMLRDYGVVGYTQPLLRVNGLKYIVCRARLSLIACKS</sequence>
<organism evidence="1 2">
    <name type="scientific">Debaryomyces hansenii (strain ATCC 36239 / CBS 767 / BCRC 21394 / JCM 1990 / NBRC 0083 / IGC 2968)</name>
    <name type="common">Yeast</name>
    <name type="synonym">Torulaspora hansenii</name>
    <dbReference type="NCBI Taxonomy" id="284592"/>
    <lineage>
        <taxon>Eukaryota</taxon>
        <taxon>Fungi</taxon>
        <taxon>Dikarya</taxon>
        <taxon>Ascomycota</taxon>
        <taxon>Saccharomycotina</taxon>
        <taxon>Pichiomycetes</taxon>
        <taxon>Debaryomycetaceae</taxon>
        <taxon>Debaryomyces</taxon>
    </lineage>
</organism>
<dbReference type="KEGG" id="dha:DEHA2C01738g"/>
<reference evidence="1 2" key="1">
    <citation type="journal article" date="2004" name="Nature">
        <title>Genome evolution in yeasts.</title>
        <authorList>
            <consortium name="Genolevures"/>
            <person name="Dujon B."/>
            <person name="Sherman D."/>
            <person name="Fischer G."/>
            <person name="Durrens P."/>
            <person name="Casaregola S."/>
            <person name="Lafontaine I."/>
            <person name="de Montigny J."/>
            <person name="Marck C."/>
            <person name="Neuveglise C."/>
            <person name="Talla E."/>
            <person name="Goffard N."/>
            <person name="Frangeul L."/>
            <person name="Aigle M."/>
            <person name="Anthouard V."/>
            <person name="Babour A."/>
            <person name="Barbe V."/>
            <person name="Barnay S."/>
            <person name="Blanchin S."/>
            <person name="Beckerich J.M."/>
            <person name="Beyne E."/>
            <person name="Bleykasten C."/>
            <person name="Boisrame A."/>
            <person name="Boyer J."/>
            <person name="Cattolico L."/>
            <person name="Confanioleri F."/>
            <person name="de Daruvar A."/>
            <person name="Despons L."/>
            <person name="Fabre E."/>
            <person name="Fairhead C."/>
            <person name="Ferry-Dumazet H."/>
            <person name="Groppi A."/>
            <person name="Hantraye F."/>
            <person name="Hennequin C."/>
            <person name="Jauniaux N."/>
            <person name="Joyet P."/>
            <person name="Kachouri R."/>
            <person name="Kerrest A."/>
            <person name="Koszul R."/>
            <person name="Lemaire M."/>
            <person name="Lesur I."/>
            <person name="Ma L."/>
            <person name="Muller H."/>
            <person name="Nicaud J.M."/>
            <person name="Nikolski M."/>
            <person name="Oztas S."/>
            <person name="Ozier-Kalogeropoulos O."/>
            <person name="Pellenz S."/>
            <person name="Potier S."/>
            <person name="Richard G.F."/>
            <person name="Straub M.L."/>
            <person name="Suleau A."/>
            <person name="Swennene D."/>
            <person name="Tekaia F."/>
            <person name="Wesolowski-Louvel M."/>
            <person name="Westhof E."/>
            <person name="Wirth B."/>
            <person name="Zeniou-Meyer M."/>
            <person name="Zivanovic I."/>
            <person name="Bolotin-Fukuhara M."/>
            <person name="Thierry A."/>
            <person name="Bouchier C."/>
            <person name="Caudron B."/>
            <person name="Scarpelli C."/>
            <person name="Gaillardin C."/>
            <person name="Weissenbach J."/>
            <person name="Wincker P."/>
            <person name="Souciet J.L."/>
        </authorList>
    </citation>
    <scope>NUCLEOTIDE SEQUENCE [LARGE SCALE GENOMIC DNA]</scope>
    <source>
        <strain evidence="2">ATCC 36239 / CBS 767 / BCRC 21394 / JCM 1990 / NBRC 0083 / IGC 2968</strain>
    </source>
</reference>
<evidence type="ECO:0000313" key="1">
    <source>
        <dbReference type="EMBL" id="CAR65522.1"/>
    </source>
</evidence>
<gene>
    <name evidence="1" type="ordered locus">DEHA2C01738g</name>
</gene>
<dbReference type="VEuPathDB" id="FungiDB:DEHA2C01738g"/>
<keyword evidence="2" id="KW-1185">Reference proteome</keyword>
<dbReference type="GeneID" id="8998292"/>
<dbReference type="RefSeq" id="XP_002770155.1">
    <property type="nucleotide sequence ID" value="XM_002770109.1"/>
</dbReference>
<proteinExistence type="predicted"/>
<evidence type="ECO:0000313" key="2">
    <source>
        <dbReference type="Proteomes" id="UP000000599"/>
    </source>
</evidence>
<dbReference type="HOGENOM" id="CLU_3299355_0_0_1"/>
<protein>
    <submittedName>
        <fullName evidence="1">DEHA2C01738p</fullName>
    </submittedName>
</protein>
<accession>B5RT60</accession>
<dbReference type="InParanoid" id="B5RT60"/>